<proteinExistence type="inferred from homology"/>
<evidence type="ECO:0000256" key="3">
    <source>
        <dbReference type="ARBA" id="ARBA00022692"/>
    </source>
</evidence>
<dbReference type="PROSITE" id="PS50253">
    <property type="entry name" value="COX3"/>
    <property type="match status" value="1"/>
</dbReference>
<dbReference type="GO" id="GO:0004129">
    <property type="term" value="F:cytochrome-c oxidase activity"/>
    <property type="evidence" value="ECO:0007669"/>
    <property type="project" value="InterPro"/>
</dbReference>
<feature type="compositionally biased region" description="Basic and acidic residues" evidence="8">
    <location>
        <begin position="19"/>
        <end position="36"/>
    </location>
</feature>
<evidence type="ECO:0000256" key="8">
    <source>
        <dbReference type="SAM" id="MobiDB-lite"/>
    </source>
</evidence>
<keyword evidence="12" id="KW-1185">Reference proteome</keyword>
<feature type="transmembrane region" description="Helical" evidence="9">
    <location>
        <begin position="209"/>
        <end position="227"/>
    </location>
</feature>
<feature type="compositionally biased region" description="Polar residues" evidence="8">
    <location>
        <begin position="1"/>
        <end position="16"/>
    </location>
</feature>
<dbReference type="PANTHER" id="PTHR11403">
    <property type="entry name" value="CYTOCHROME C OXIDASE SUBUNIT III"/>
    <property type="match status" value="1"/>
</dbReference>
<sequence>MRVERSTSAYPPSSGTRVEAPEPRGHAPRAPGEDGHVPPVPGEGSRAPHVPGEVGVWVLVLGEMSMFGVFFAIFMDARAGDRELFARSQQHLNITIGLVNTIILLASSLFVVQAVQAVRAGGFGRASKFFTLGLLCGLGFMGGKVLEYSEKLHAGISPVTDAFYMYYYVLTGIHALHVAVGMCVLAFLRKMTRNPARHPKTTTVEACASYWHMVDILWIVLFPLLYLI</sequence>
<dbReference type="Pfam" id="PF00510">
    <property type="entry name" value="COX3"/>
    <property type="match status" value="1"/>
</dbReference>
<dbReference type="Proteomes" id="UP000001549">
    <property type="component" value="Chromosome"/>
</dbReference>
<dbReference type="InterPro" id="IPR035973">
    <property type="entry name" value="Cyt_c_oxidase_su3-like_sf"/>
</dbReference>
<feature type="transmembrane region" description="Helical" evidence="9">
    <location>
        <begin position="54"/>
        <end position="74"/>
    </location>
</feature>
<evidence type="ECO:0000256" key="4">
    <source>
        <dbReference type="ARBA" id="ARBA00022989"/>
    </source>
</evidence>
<dbReference type="InterPro" id="IPR024791">
    <property type="entry name" value="Cyt_c/ubiquinol_Oxase_su3"/>
</dbReference>
<evidence type="ECO:0000256" key="9">
    <source>
        <dbReference type="SAM" id="Phobius"/>
    </source>
</evidence>
<comment type="similarity">
    <text evidence="2 7">Belongs to the cytochrome c oxidase subunit 3 family.</text>
</comment>
<dbReference type="GO" id="GO:0019646">
    <property type="term" value="P:aerobic electron transport chain"/>
    <property type="evidence" value="ECO:0007669"/>
    <property type="project" value="InterPro"/>
</dbReference>
<feature type="domain" description="Heme-copper oxidase subunit III family profile" evidence="10">
    <location>
        <begin position="54"/>
        <end position="228"/>
    </location>
</feature>
<dbReference type="AlphaFoldDB" id="F8B0X0"/>
<name>F8B0X0_9ACTN</name>
<dbReference type="PANTHER" id="PTHR11403:SF6">
    <property type="entry name" value="NITRIC OXIDE REDUCTASE SUBUNIT E"/>
    <property type="match status" value="1"/>
</dbReference>
<reference evidence="11 12" key="1">
    <citation type="submission" date="2011-05" db="EMBL/GenBank/DDBJ databases">
        <title>Complete sequence of chromosome of Frankia symbiont of Datisca glomerata.</title>
        <authorList>
            <consortium name="US DOE Joint Genome Institute"/>
            <person name="Lucas S."/>
            <person name="Han J."/>
            <person name="Lapidus A."/>
            <person name="Cheng J.-F."/>
            <person name="Goodwin L."/>
            <person name="Pitluck S."/>
            <person name="Peters L."/>
            <person name="Mikhailova N."/>
            <person name="Chertkov O."/>
            <person name="Teshima H."/>
            <person name="Han C."/>
            <person name="Tapia R."/>
            <person name="Land M."/>
            <person name="Hauser L."/>
            <person name="Kyrpides N."/>
            <person name="Ivanova N."/>
            <person name="Pagani I."/>
            <person name="Berry A."/>
            <person name="Pawlowski K."/>
            <person name="Persson T."/>
            <person name="Vanden Heuvel B."/>
            <person name="Benson D."/>
            <person name="Woyke T."/>
        </authorList>
    </citation>
    <scope>NUCLEOTIDE SEQUENCE [LARGE SCALE GENOMIC DNA]</scope>
    <source>
        <strain evidence="12">4085684</strain>
    </source>
</reference>
<feature type="transmembrane region" description="Helical" evidence="9">
    <location>
        <begin position="166"/>
        <end position="188"/>
    </location>
</feature>
<dbReference type="SUPFAM" id="SSF81452">
    <property type="entry name" value="Cytochrome c oxidase subunit III-like"/>
    <property type="match status" value="1"/>
</dbReference>
<comment type="subcellular location">
    <subcellularLocation>
        <location evidence="7">Cell membrane</location>
        <topology evidence="7">Multi-pass membrane protein</topology>
    </subcellularLocation>
    <subcellularLocation>
        <location evidence="1">Membrane</location>
        <topology evidence="1">Multi-pass membrane protein</topology>
    </subcellularLocation>
</comment>
<organism evidence="11 12">
    <name type="scientific">Candidatus Protofrankia datiscae</name>
    <dbReference type="NCBI Taxonomy" id="2716812"/>
    <lineage>
        <taxon>Bacteria</taxon>
        <taxon>Bacillati</taxon>
        <taxon>Actinomycetota</taxon>
        <taxon>Actinomycetes</taxon>
        <taxon>Frankiales</taxon>
        <taxon>Frankiaceae</taxon>
        <taxon>Protofrankia</taxon>
    </lineage>
</organism>
<keyword evidence="3 7" id="KW-0812">Transmembrane</keyword>
<gene>
    <name evidence="11" type="ordered locus">FsymDg_0307</name>
</gene>
<dbReference type="Gene3D" id="1.20.120.80">
    <property type="entry name" value="Cytochrome c oxidase, subunit III, four-helix bundle"/>
    <property type="match status" value="1"/>
</dbReference>
<dbReference type="HOGENOM" id="CLU_044071_2_0_11"/>
<dbReference type="CDD" id="cd02862">
    <property type="entry name" value="NorE_like"/>
    <property type="match status" value="1"/>
</dbReference>
<dbReference type="InterPro" id="IPR013833">
    <property type="entry name" value="Cyt_c_oxidase_su3_a-hlx"/>
</dbReference>
<evidence type="ECO:0000256" key="2">
    <source>
        <dbReference type="ARBA" id="ARBA00010581"/>
    </source>
</evidence>
<evidence type="ECO:0000313" key="11">
    <source>
        <dbReference type="EMBL" id="AEH07879.1"/>
    </source>
</evidence>
<dbReference type="GO" id="GO:0005886">
    <property type="term" value="C:plasma membrane"/>
    <property type="evidence" value="ECO:0007669"/>
    <property type="project" value="UniProtKB-SubCell"/>
</dbReference>
<dbReference type="eggNOG" id="COG1845">
    <property type="taxonomic scope" value="Bacteria"/>
</dbReference>
<evidence type="ECO:0000313" key="12">
    <source>
        <dbReference type="Proteomes" id="UP000001549"/>
    </source>
</evidence>
<accession>F8B0X0</accession>
<evidence type="ECO:0000259" key="10">
    <source>
        <dbReference type="PROSITE" id="PS50253"/>
    </source>
</evidence>
<feature type="transmembrane region" description="Helical" evidence="9">
    <location>
        <begin position="129"/>
        <end position="146"/>
    </location>
</feature>
<dbReference type="RefSeq" id="WP_013871874.1">
    <property type="nucleotide sequence ID" value="NC_015656.1"/>
</dbReference>
<evidence type="ECO:0000256" key="1">
    <source>
        <dbReference type="ARBA" id="ARBA00004141"/>
    </source>
</evidence>
<feature type="region of interest" description="Disordered" evidence="8">
    <location>
        <begin position="1"/>
        <end position="47"/>
    </location>
</feature>
<dbReference type="STRING" id="656024.FsymDg_0307"/>
<evidence type="ECO:0000256" key="7">
    <source>
        <dbReference type="RuleBase" id="RU003376"/>
    </source>
</evidence>
<dbReference type="EMBL" id="CP002801">
    <property type="protein sequence ID" value="AEH07879.1"/>
    <property type="molecule type" value="Genomic_DNA"/>
</dbReference>
<protein>
    <recommendedName>
        <fullName evidence="6">Cytochrome aa3 subunit 3</fullName>
    </recommendedName>
</protein>
<keyword evidence="4 9" id="KW-1133">Transmembrane helix</keyword>
<dbReference type="KEGG" id="fsy:FsymDg_0307"/>
<feature type="transmembrane region" description="Helical" evidence="9">
    <location>
        <begin position="94"/>
        <end position="117"/>
    </location>
</feature>
<dbReference type="InterPro" id="IPR000298">
    <property type="entry name" value="Cyt_c_oxidase-like_su3"/>
</dbReference>
<keyword evidence="5 9" id="KW-0472">Membrane</keyword>
<evidence type="ECO:0000256" key="5">
    <source>
        <dbReference type="ARBA" id="ARBA00023136"/>
    </source>
</evidence>
<evidence type="ECO:0000256" key="6">
    <source>
        <dbReference type="ARBA" id="ARBA00031400"/>
    </source>
</evidence>